<dbReference type="NCBIfam" id="TIGR01484">
    <property type="entry name" value="HAD-SF-IIB"/>
    <property type="match status" value="1"/>
</dbReference>
<keyword evidence="2" id="KW-1185">Reference proteome</keyword>
<evidence type="ECO:0000313" key="1">
    <source>
        <dbReference type="EMBL" id="PFG18432.1"/>
    </source>
</evidence>
<dbReference type="RefSeq" id="WP_098461791.1">
    <property type="nucleotide sequence ID" value="NZ_PDJC01000001.1"/>
</dbReference>
<dbReference type="InterPro" id="IPR000150">
    <property type="entry name" value="Cof"/>
</dbReference>
<dbReference type="Gene3D" id="3.40.50.1000">
    <property type="entry name" value="HAD superfamily/HAD-like"/>
    <property type="match status" value="1"/>
</dbReference>
<accession>A0A2A9CXP0</accession>
<dbReference type="GO" id="GO:0005829">
    <property type="term" value="C:cytosol"/>
    <property type="evidence" value="ECO:0007669"/>
    <property type="project" value="TreeGrafter"/>
</dbReference>
<dbReference type="Proteomes" id="UP000226079">
    <property type="component" value="Unassembled WGS sequence"/>
</dbReference>
<organism evidence="1 2">
    <name type="scientific">Propionicimonas paludicola</name>
    <dbReference type="NCBI Taxonomy" id="185243"/>
    <lineage>
        <taxon>Bacteria</taxon>
        <taxon>Bacillati</taxon>
        <taxon>Actinomycetota</taxon>
        <taxon>Actinomycetes</taxon>
        <taxon>Propionibacteriales</taxon>
        <taxon>Nocardioidaceae</taxon>
        <taxon>Propionicimonas</taxon>
    </lineage>
</organism>
<dbReference type="SUPFAM" id="SSF56784">
    <property type="entry name" value="HAD-like"/>
    <property type="match status" value="1"/>
</dbReference>
<dbReference type="GO" id="GO:0016791">
    <property type="term" value="F:phosphatase activity"/>
    <property type="evidence" value="ECO:0007669"/>
    <property type="project" value="TreeGrafter"/>
</dbReference>
<dbReference type="OrthoDB" id="3180855at2"/>
<dbReference type="InterPro" id="IPR006379">
    <property type="entry name" value="HAD-SF_hydro_IIB"/>
</dbReference>
<dbReference type="PANTHER" id="PTHR10000">
    <property type="entry name" value="PHOSPHOSERINE PHOSPHATASE"/>
    <property type="match status" value="1"/>
</dbReference>
<dbReference type="AlphaFoldDB" id="A0A2A9CXP0"/>
<dbReference type="PANTHER" id="PTHR10000:SF8">
    <property type="entry name" value="HAD SUPERFAMILY HYDROLASE-LIKE, TYPE 3"/>
    <property type="match status" value="1"/>
</dbReference>
<protein>
    <recommendedName>
        <fullName evidence="3">Cof subfamily protein (Haloacid dehalogenase superfamily)/HAD superfamily hydrolase (TIGR01484 family)</fullName>
    </recommendedName>
</protein>
<gene>
    <name evidence="1" type="ORF">ATK74_3020</name>
</gene>
<reference evidence="1 2" key="1">
    <citation type="submission" date="2017-10" db="EMBL/GenBank/DDBJ databases">
        <title>Sequencing the genomes of 1000 actinobacteria strains.</title>
        <authorList>
            <person name="Klenk H.-P."/>
        </authorList>
    </citation>
    <scope>NUCLEOTIDE SEQUENCE [LARGE SCALE GENOMIC DNA]</scope>
    <source>
        <strain evidence="1 2">DSM 15597</strain>
    </source>
</reference>
<dbReference type="Gene3D" id="3.30.1240.10">
    <property type="match status" value="1"/>
</dbReference>
<sequence length="280" mass="29606">MTNHRIRLIASDLDGTLLRADKTITERTAETIRTATASGLFVVAATGRQYPQVPTELESAGLSHIVGSNGAIAVELPSRRVLFEELLSPSAIEPIVAFLDAELPEARVSAVRDHGARHAAAPGYADLLTPMERDKYWWHIDTEPLAAVIGEPTLKLTVRHPRLDAEQLRTMLSSSGLSGFHATTSGAPFLEIGGAGVTKATGVSRLCELLGVSPCEVLAAGDARNDLELIDWAGIGVAVGNADPATIAAADWVTASNEQDGVALAIETVLAQENRHEPVS</sequence>
<dbReference type="NCBIfam" id="TIGR00099">
    <property type="entry name" value="Cof-subfamily"/>
    <property type="match status" value="1"/>
</dbReference>
<proteinExistence type="predicted"/>
<comment type="caution">
    <text evidence="1">The sequence shown here is derived from an EMBL/GenBank/DDBJ whole genome shotgun (WGS) entry which is preliminary data.</text>
</comment>
<evidence type="ECO:0000313" key="2">
    <source>
        <dbReference type="Proteomes" id="UP000226079"/>
    </source>
</evidence>
<name>A0A2A9CXP0_9ACTN</name>
<dbReference type="GO" id="GO:0000287">
    <property type="term" value="F:magnesium ion binding"/>
    <property type="evidence" value="ECO:0007669"/>
    <property type="project" value="TreeGrafter"/>
</dbReference>
<dbReference type="InterPro" id="IPR036412">
    <property type="entry name" value="HAD-like_sf"/>
</dbReference>
<dbReference type="EMBL" id="PDJC01000001">
    <property type="protein sequence ID" value="PFG18432.1"/>
    <property type="molecule type" value="Genomic_DNA"/>
</dbReference>
<dbReference type="InterPro" id="IPR023214">
    <property type="entry name" value="HAD_sf"/>
</dbReference>
<evidence type="ECO:0008006" key="3">
    <source>
        <dbReference type="Google" id="ProtNLM"/>
    </source>
</evidence>
<dbReference type="Pfam" id="PF08282">
    <property type="entry name" value="Hydrolase_3"/>
    <property type="match status" value="1"/>
</dbReference>
<dbReference type="CDD" id="cd07516">
    <property type="entry name" value="HAD_Pase"/>
    <property type="match status" value="1"/>
</dbReference>